<dbReference type="SMART" id="SM00347">
    <property type="entry name" value="HTH_MARR"/>
    <property type="match status" value="1"/>
</dbReference>
<feature type="domain" description="HTH marR-type" evidence="4">
    <location>
        <begin position="21"/>
        <end position="157"/>
    </location>
</feature>
<proteinExistence type="predicted"/>
<dbReference type="GO" id="GO:0003677">
    <property type="term" value="F:DNA binding"/>
    <property type="evidence" value="ECO:0007669"/>
    <property type="project" value="UniProtKB-KW"/>
</dbReference>
<evidence type="ECO:0000256" key="1">
    <source>
        <dbReference type="ARBA" id="ARBA00023015"/>
    </source>
</evidence>
<dbReference type="PANTHER" id="PTHR33164:SF64">
    <property type="entry name" value="TRANSCRIPTIONAL REGULATOR SLYA"/>
    <property type="match status" value="1"/>
</dbReference>
<keyword evidence="2" id="KW-0238">DNA-binding</keyword>
<dbReference type="PANTHER" id="PTHR33164">
    <property type="entry name" value="TRANSCRIPTIONAL REGULATOR, MARR FAMILY"/>
    <property type="match status" value="1"/>
</dbReference>
<evidence type="ECO:0000259" key="4">
    <source>
        <dbReference type="PROSITE" id="PS50995"/>
    </source>
</evidence>
<dbReference type="InterPro" id="IPR036390">
    <property type="entry name" value="WH_DNA-bd_sf"/>
</dbReference>
<evidence type="ECO:0000313" key="6">
    <source>
        <dbReference type="Proteomes" id="UP000320314"/>
    </source>
</evidence>
<reference evidence="5 6" key="1">
    <citation type="submission" date="2019-06" db="EMBL/GenBank/DDBJ databases">
        <authorList>
            <person name="Li M."/>
        </authorList>
    </citation>
    <scope>NUCLEOTIDE SEQUENCE [LARGE SCALE GENOMIC DNA]</scope>
    <source>
        <strain evidence="5 6">BGMRC6574</strain>
    </source>
</reference>
<evidence type="ECO:0000313" key="5">
    <source>
        <dbReference type="EMBL" id="TPW28146.1"/>
    </source>
</evidence>
<dbReference type="Proteomes" id="UP000320314">
    <property type="component" value="Unassembled WGS sequence"/>
</dbReference>
<dbReference type="EMBL" id="VHLH01000016">
    <property type="protein sequence ID" value="TPW28146.1"/>
    <property type="molecule type" value="Genomic_DNA"/>
</dbReference>
<dbReference type="OrthoDB" id="8452803at2"/>
<gene>
    <name evidence="5" type="ORF">FJU11_09785</name>
</gene>
<organism evidence="5 6">
    <name type="scientific">Pararhizobium mangrovi</name>
    <dbReference type="NCBI Taxonomy" id="2590452"/>
    <lineage>
        <taxon>Bacteria</taxon>
        <taxon>Pseudomonadati</taxon>
        <taxon>Pseudomonadota</taxon>
        <taxon>Alphaproteobacteria</taxon>
        <taxon>Hyphomicrobiales</taxon>
        <taxon>Rhizobiaceae</taxon>
        <taxon>Rhizobium/Agrobacterium group</taxon>
        <taxon>Pararhizobium</taxon>
    </lineage>
</organism>
<comment type="caution">
    <text evidence="5">The sequence shown here is derived from an EMBL/GenBank/DDBJ whole genome shotgun (WGS) entry which is preliminary data.</text>
</comment>
<keyword evidence="1" id="KW-0805">Transcription regulation</keyword>
<dbReference type="Pfam" id="PF12802">
    <property type="entry name" value="MarR_2"/>
    <property type="match status" value="1"/>
</dbReference>
<dbReference type="AlphaFoldDB" id="A0A506U493"/>
<dbReference type="InterPro" id="IPR000835">
    <property type="entry name" value="HTH_MarR-typ"/>
</dbReference>
<keyword evidence="3" id="KW-0804">Transcription</keyword>
<protein>
    <submittedName>
        <fullName evidence="5">MarR family transcriptional regulator</fullName>
    </submittedName>
</protein>
<evidence type="ECO:0000256" key="2">
    <source>
        <dbReference type="ARBA" id="ARBA00023125"/>
    </source>
</evidence>
<keyword evidence="6" id="KW-1185">Reference proteome</keyword>
<dbReference type="InterPro" id="IPR039422">
    <property type="entry name" value="MarR/SlyA-like"/>
</dbReference>
<dbReference type="PROSITE" id="PS50995">
    <property type="entry name" value="HTH_MARR_2"/>
    <property type="match status" value="1"/>
</dbReference>
<name>A0A506U493_9HYPH</name>
<dbReference type="GO" id="GO:0006950">
    <property type="term" value="P:response to stress"/>
    <property type="evidence" value="ECO:0007669"/>
    <property type="project" value="TreeGrafter"/>
</dbReference>
<dbReference type="SUPFAM" id="SSF46785">
    <property type="entry name" value="Winged helix' DNA-binding domain"/>
    <property type="match status" value="1"/>
</dbReference>
<accession>A0A506U493</accession>
<sequence>MCPDRKDAYYMGAQEDRPVMLRECLDALTRVSRKLRTLFNARVTAHGLTYARARALLRLSEGDKLGQKELACLLELEPATTGQLLDRMERLDLIERVLDPGDRRAKKVVLTPYGREQAALVARIGEEIRAEIFAGMDDEAVAGAVAFFTALEDRVGEAGHAASAPAG</sequence>
<dbReference type="PRINTS" id="PR00598">
    <property type="entry name" value="HTHMARR"/>
</dbReference>
<dbReference type="GO" id="GO:0003700">
    <property type="term" value="F:DNA-binding transcription factor activity"/>
    <property type="evidence" value="ECO:0007669"/>
    <property type="project" value="InterPro"/>
</dbReference>
<evidence type="ECO:0000256" key="3">
    <source>
        <dbReference type="ARBA" id="ARBA00023163"/>
    </source>
</evidence>
<dbReference type="Gene3D" id="1.10.10.10">
    <property type="entry name" value="Winged helix-like DNA-binding domain superfamily/Winged helix DNA-binding domain"/>
    <property type="match status" value="1"/>
</dbReference>
<dbReference type="InterPro" id="IPR036388">
    <property type="entry name" value="WH-like_DNA-bd_sf"/>
</dbReference>